<dbReference type="SUPFAM" id="SSF55797">
    <property type="entry name" value="PR-1-like"/>
    <property type="match status" value="1"/>
</dbReference>
<dbReference type="Proteomes" id="UP000570595">
    <property type="component" value="Unassembled WGS sequence"/>
</dbReference>
<feature type="chain" id="PRO_5033594024" description="SCP domain-containing protein" evidence="1">
    <location>
        <begin position="23"/>
        <end position="228"/>
    </location>
</feature>
<dbReference type="PANTHER" id="PTHR10334">
    <property type="entry name" value="CYSTEINE-RICH SECRETORY PROTEIN-RELATED"/>
    <property type="match status" value="1"/>
</dbReference>
<protein>
    <recommendedName>
        <fullName evidence="2">SCP domain-containing protein</fullName>
    </recommendedName>
</protein>
<evidence type="ECO:0000313" key="3">
    <source>
        <dbReference type="EMBL" id="KAF4657654.1"/>
    </source>
</evidence>
<evidence type="ECO:0000313" key="5">
    <source>
        <dbReference type="Proteomes" id="UP000570595"/>
    </source>
</evidence>
<dbReference type="Pfam" id="PF00188">
    <property type="entry name" value="CAP"/>
    <property type="match status" value="1"/>
</dbReference>
<organism evidence="3 6">
    <name type="scientific">Perkinsus olseni</name>
    <name type="common">Perkinsus atlanticus</name>
    <dbReference type="NCBI Taxonomy" id="32597"/>
    <lineage>
        <taxon>Eukaryota</taxon>
        <taxon>Sar</taxon>
        <taxon>Alveolata</taxon>
        <taxon>Perkinsozoa</taxon>
        <taxon>Perkinsea</taxon>
        <taxon>Perkinsida</taxon>
        <taxon>Perkinsidae</taxon>
        <taxon>Perkinsus</taxon>
    </lineage>
</organism>
<name>A0A7J6LEI8_PEROL</name>
<proteinExistence type="predicted"/>
<reference evidence="5 6" key="1">
    <citation type="submission" date="2020-04" db="EMBL/GenBank/DDBJ databases">
        <title>Perkinsus olseni comparative genomics.</title>
        <authorList>
            <person name="Bogema D.R."/>
        </authorList>
    </citation>
    <scope>NUCLEOTIDE SEQUENCE [LARGE SCALE GENOMIC DNA]</scope>
    <source>
        <strain evidence="4">ATCC PRA-179</strain>
        <strain evidence="3">ATCC PRA-31</strain>
    </source>
</reference>
<dbReference type="InterPro" id="IPR014044">
    <property type="entry name" value="CAP_dom"/>
</dbReference>
<dbReference type="OrthoDB" id="406114at2759"/>
<evidence type="ECO:0000259" key="2">
    <source>
        <dbReference type="SMART" id="SM00198"/>
    </source>
</evidence>
<evidence type="ECO:0000313" key="6">
    <source>
        <dbReference type="Proteomes" id="UP000572268"/>
    </source>
</evidence>
<dbReference type="EMBL" id="JABAHT010000194">
    <property type="protein sequence ID" value="KAF4661573.1"/>
    <property type="molecule type" value="Genomic_DNA"/>
</dbReference>
<dbReference type="SMART" id="SM00198">
    <property type="entry name" value="SCP"/>
    <property type="match status" value="1"/>
</dbReference>
<sequence length="228" mass="25727">MSPRSTTVVVLLLLSVLPIVEGYQLQAVEGKEGWLQDHNYFRCLHHAPPLAWDNKLAEMSKDYANVLARKNSLVHSPSYDLSPPHGENLAFGYGRAPDFCNDRSGTYNQHCPVISWYLEYEQLWKCRNGVEGWKRGGEPLDGLGHFTAMVWKGINIMGCGISDDKKYFVCKYGHTGCKTDKFQCAEYFDYRAPLGLPNVNVEDCRGTACLQCLDDSSKRRQYCEAQGG</sequence>
<dbReference type="Gene3D" id="3.40.33.10">
    <property type="entry name" value="CAP"/>
    <property type="match status" value="1"/>
</dbReference>
<dbReference type="Proteomes" id="UP000572268">
    <property type="component" value="Unassembled WGS sequence"/>
</dbReference>
<evidence type="ECO:0000313" key="4">
    <source>
        <dbReference type="EMBL" id="KAF4661573.1"/>
    </source>
</evidence>
<feature type="signal peptide" evidence="1">
    <location>
        <begin position="1"/>
        <end position="22"/>
    </location>
</feature>
<evidence type="ECO:0000256" key="1">
    <source>
        <dbReference type="SAM" id="SignalP"/>
    </source>
</evidence>
<dbReference type="AlphaFoldDB" id="A0A7J6LEI8"/>
<keyword evidence="1" id="KW-0732">Signal</keyword>
<accession>A0A7J6LEI8</accession>
<dbReference type="InterPro" id="IPR001283">
    <property type="entry name" value="CRISP-related"/>
</dbReference>
<comment type="caution">
    <text evidence="3">The sequence shown here is derived from an EMBL/GenBank/DDBJ whole genome shotgun (WGS) entry which is preliminary data.</text>
</comment>
<dbReference type="InterPro" id="IPR035940">
    <property type="entry name" value="CAP_sf"/>
</dbReference>
<dbReference type="PRINTS" id="PR00837">
    <property type="entry name" value="V5TPXLIKE"/>
</dbReference>
<gene>
    <name evidence="3" type="ORF">FOL46_007341</name>
    <name evidence="4" type="ORF">FOZ61_003122</name>
</gene>
<dbReference type="EMBL" id="JABANN010000511">
    <property type="protein sequence ID" value="KAF4657654.1"/>
    <property type="molecule type" value="Genomic_DNA"/>
</dbReference>
<feature type="domain" description="SCP" evidence="2">
    <location>
        <begin position="29"/>
        <end position="180"/>
    </location>
</feature>
<feature type="non-terminal residue" evidence="3">
    <location>
        <position position="228"/>
    </location>
</feature>